<dbReference type="PROSITE" id="PS51186">
    <property type="entry name" value="GNAT"/>
    <property type="match status" value="1"/>
</dbReference>
<protein>
    <submittedName>
        <fullName evidence="4">Acetyltransferase (GNAT) family protein</fullName>
    </submittedName>
</protein>
<keyword evidence="1 4" id="KW-0808">Transferase</keyword>
<dbReference type="AlphaFoldDB" id="A0A1C4ZW88"/>
<dbReference type="CDD" id="cd04301">
    <property type="entry name" value="NAT_SF"/>
    <property type="match status" value="1"/>
</dbReference>
<gene>
    <name evidence="4" type="ORF">GA0074696_4980</name>
</gene>
<dbReference type="PANTHER" id="PTHR43877">
    <property type="entry name" value="AMINOALKYLPHOSPHONATE N-ACETYLTRANSFERASE-RELATED-RELATED"/>
    <property type="match status" value="1"/>
</dbReference>
<evidence type="ECO:0000256" key="2">
    <source>
        <dbReference type="ARBA" id="ARBA00023315"/>
    </source>
</evidence>
<dbReference type="PANTHER" id="PTHR43877:SF2">
    <property type="entry name" value="AMINOALKYLPHOSPHONATE N-ACETYLTRANSFERASE-RELATED"/>
    <property type="match status" value="1"/>
</dbReference>
<dbReference type="Gene3D" id="3.40.630.30">
    <property type="match status" value="1"/>
</dbReference>
<evidence type="ECO:0000256" key="1">
    <source>
        <dbReference type="ARBA" id="ARBA00022679"/>
    </source>
</evidence>
<dbReference type="EMBL" id="LT607410">
    <property type="protein sequence ID" value="SCF37230.1"/>
    <property type="molecule type" value="Genomic_DNA"/>
</dbReference>
<dbReference type="SUPFAM" id="SSF55729">
    <property type="entry name" value="Acyl-CoA N-acyltransferases (Nat)"/>
    <property type="match status" value="1"/>
</dbReference>
<evidence type="ECO:0000313" key="5">
    <source>
        <dbReference type="Proteomes" id="UP000198228"/>
    </source>
</evidence>
<dbReference type="Pfam" id="PF13673">
    <property type="entry name" value="Acetyltransf_10"/>
    <property type="match status" value="1"/>
</dbReference>
<organism evidence="4 5">
    <name type="scientific">Micromonospora purpureochromogenes</name>
    <dbReference type="NCBI Taxonomy" id="47872"/>
    <lineage>
        <taxon>Bacteria</taxon>
        <taxon>Bacillati</taxon>
        <taxon>Actinomycetota</taxon>
        <taxon>Actinomycetes</taxon>
        <taxon>Micromonosporales</taxon>
        <taxon>Micromonosporaceae</taxon>
        <taxon>Micromonospora</taxon>
    </lineage>
</organism>
<dbReference type="GO" id="GO:0016747">
    <property type="term" value="F:acyltransferase activity, transferring groups other than amino-acyl groups"/>
    <property type="evidence" value="ECO:0007669"/>
    <property type="project" value="InterPro"/>
</dbReference>
<dbReference type="InterPro" id="IPR000182">
    <property type="entry name" value="GNAT_dom"/>
</dbReference>
<evidence type="ECO:0000313" key="4">
    <source>
        <dbReference type="EMBL" id="SCF37230.1"/>
    </source>
</evidence>
<accession>A0A1C4ZW88</accession>
<feature type="domain" description="N-acetyltransferase" evidence="3">
    <location>
        <begin position="56"/>
        <end position="198"/>
    </location>
</feature>
<dbReference type="InterPro" id="IPR050832">
    <property type="entry name" value="Bact_Acetyltransf"/>
</dbReference>
<dbReference type="InterPro" id="IPR016181">
    <property type="entry name" value="Acyl_CoA_acyltransferase"/>
</dbReference>
<proteinExistence type="predicted"/>
<sequence>MKLLSRHAAVADNNFMIDGSGVGGGLVGGRGGWVVVWWGGVVTQVIVGPAGVADAGEILTVQRAAYVAEAQRYTDPLLPPLTETLDEVRAVLAGPTIVLAARAGHRLVGSVRARVTGDTAHVGRLSVAPDQQGRGIGSALLDAVESACAGRAARLELFTGAQSADNLRFYARHGYRIVGHRPDPNGVRLAVLEKPLVSPARSAP</sequence>
<reference evidence="4 5" key="1">
    <citation type="submission" date="2016-06" db="EMBL/GenBank/DDBJ databases">
        <authorList>
            <person name="Kjaerup R.B."/>
            <person name="Dalgaard T.S."/>
            <person name="Juul-Madsen H.R."/>
        </authorList>
    </citation>
    <scope>NUCLEOTIDE SEQUENCE [LARGE SCALE GENOMIC DNA]</scope>
    <source>
        <strain evidence="4 5">DSM 43821</strain>
    </source>
</reference>
<keyword evidence="2" id="KW-0012">Acyltransferase</keyword>
<dbReference type="Proteomes" id="UP000198228">
    <property type="component" value="Chromosome I"/>
</dbReference>
<evidence type="ECO:0000259" key="3">
    <source>
        <dbReference type="PROSITE" id="PS51186"/>
    </source>
</evidence>
<name>A0A1C4ZW88_9ACTN</name>